<evidence type="ECO:0000256" key="3">
    <source>
        <dbReference type="ARBA" id="ARBA00023274"/>
    </source>
</evidence>
<evidence type="ECO:0000313" key="6">
    <source>
        <dbReference type="Proteomes" id="UP000266841"/>
    </source>
</evidence>
<dbReference type="AlphaFoldDB" id="K0RT87"/>
<proteinExistence type="inferred from homology"/>
<dbReference type="InterPro" id="IPR018261">
    <property type="entry name" value="Ribosomal_bL27_CS"/>
</dbReference>
<comment type="caution">
    <text evidence="5">The sequence shown here is derived from an EMBL/GenBank/DDBJ whole genome shotgun (WGS) entry which is preliminary data.</text>
</comment>
<dbReference type="Gene3D" id="2.40.50.100">
    <property type="match status" value="1"/>
</dbReference>
<evidence type="ECO:0008006" key="7">
    <source>
        <dbReference type="Google" id="ProtNLM"/>
    </source>
</evidence>
<keyword evidence="3" id="KW-0687">Ribonucleoprotein</keyword>
<dbReference type="GO" id="GO:0005762">
    <property type="term" value="C:mitochondrial large ribosomal subunit"/>
    <property type="evidence" value="ECO:0007669"/>
    <property type="project" value="TreeGrafter"/>
</dbReference>
<dbReference type="PANTHER" id="PTHR15893:SF0">
    <property type="entry name" value="LARGE RIBOSOMAL SUBUNIT PROTEIN BL27M"/>
    <property type="match status" value="1"/>
</dbReference>
<dbReference type="NCBIfam" id="TIGR00062">
    <property type="entry name" value="L27"/>
    <property type="match status" value="1"/>
</dbReference>
<dbReference type="Proteomes" id="UP000266841">
    <property type="component" value="Unassembled WGS sequence"/>
</dbReference>
<dbReference type="PROSITE" id="PS00831">
    <property type="entry name" value="RIBOSOMAL_L27"/>
    <property type="match status" value="1"/>
</dbReference>
<dbReference type="FunFam" id="2.40.50.100:FF:000060">
    <property type="entry name" value="Apicoplast ribosomal protein L27"/>
    <property type="match status" value="1"/>
</dbReference>
<protein>
    <recommendedName>
        <fullName evidence="7">50S ribosomal protein L27</fullName>
    </recommendedName>
</protein>
<evidence type="ECO:0000256" key="2">
    <source>
        <dbReference type="ARBA" id="ARBA00022980"/>
    </source>
</evidence>
<dbReference type="InterPro" id="IPR001684">
    <property type="entry name" value="Ribosomal_bL27"/>
</dbReference>
<keyword evidence="6" id="KW-1185">Reference proteome</keyword>
<dbReference type="PRINTS" id="PR00063">
    <property type="entry name" value="RIBOSOMALL27"/>
</dbReference>
<organism evidence="5 6">
    <name type="scientific">Thalassiosira oceanica</name>
    <name type="common">Marine diatom</name>
    <dbReference type="NCBI Taxonomy" id="159749"/>
    <lineage>
        <taxon>Eukaryota</taxon>
        <taxon>Sar</taxon>
        <taxon>Stramenopiles</taxon>
        <taxon>Ochrophyta</taxon>
        <taxon>Bacillariophyta</taxon>
        <taxon>Coscinodiscophyceae</taxon>
        <taxon>Thalassiosirophycidae</taxon>
        <taxon>Thalassiosirales</taxon>
        <taxon>Thalassiosiraceae</taxon>
        <taxon>Thalassiosira</taxon>
    </lineage>
</organism>
<reference evidence="5 6" key="1">
    <citation type="journal article" date="2012" name="Genome Biol.">
        <title>Genome and low-iron response of an oceanic diatom adapted to chronic iron limitation.</title>
        <authorList>
            <person name="Lommer M."/>
            <person name="Specht M."/>
            <person name="Roy A.S."/>
            <person name="Kraemer L."/>
            <person name="Andreson R."/>
            <person name="Gutowska M.A."/>
            <person name="Wolf J."/>
            <person name="Bergner S.V."/>
            <person name="Schilhabel M.B."/>
            <person name="Klostermeier U.C."/>
            <person name="Beiko R.G."/>
            <person name="Rosenstiel P."/>
            <person name="Hippler M."/>
            <person name="Laroche J."/>
        </authorList>
    </citation>
    <scope>NUCLEOTIDE SEQUENCE [LARGE SCALE GENOMIC DNA]</scope>
    <source>
        <strain evidence="5 6">CCMP1005</strain>
    </source>
</reference>
<dbReference type="OrthoDB" id="1867012at2759"/>
<dbReference type="EMBL" id="AGNL01044353">
    <property type="protein sequence ID" value="EJK49897.1"/>
    <property type="molecule type" value="Genomic_DNA"/>
</dbReference>
<dbReference type="OMA" id="IKVWHGT"/>
<evidence type="ECO:0000256" key="1">
    <source>
        <dbReference type="ARBA" id="ARBA00010797"/>
    </source>
</evidence>
<dbReference type="eggNOG" id="KOG4600">
    <property type="taxonomic scope" value="Eukaryota"/>
</dbReference>
<dbReference type="GO" id="GO:0006412">
    <property type="term" value="P:translation"/>
    <property type="evidence" value="ECO:0007669"/>
    <property type="project" value="InterPro"/>
</dbReference>
<gene>
    <name evidence="5" type="ORF">THAOC_31179</name>
</gene>
<evidence type="ECO:0000256" key="4">
    <source>
        <dbReference type="SAM" id="MobiDB-lite"/>
    </source>
</evidence>
<sequence>MISTLWAPRCRALASSLLLSPGMRPRQPITHLPSQAPSLTPAAGGASIITRNATKKAGGSSNNSRDSAGRRLGIKVWHGTEAKPGGIIVRQRGKKFLPGDNVGIGNDHTLWAKVGGVVRMEKVFLGPKKKRRNLVHVVTDTGGADIVSARA</sequence>
<feature type="region of interest" description="Disordered" evidence="4">
    <location>
        <begin position="52"/>
        <end position="71"/>
    </location>
</feature>
<comment type="similarity">
    <text evidence="1">Belongs to the bacterial ribosomal protein bL27 family.</text>
</comment>
<dbReference type="SUPFAM" id="SSF110324">
    <property type="entry name" value="Ribosomal L27 protein-like"/>
    <property type="match status" value="1"/>
</dbReference>
<evidence type="ECO:0000313" key="5">
    <source>
        <dbReference type="EMBL" id="EJK49897.1"/>
    </source>
</evidence>
<keyword evidence="2" id="KW-0689">Ribosomal protein</keyword>
<dbReference type="Pfam" id="PF01016">
    <property type="entry name" value="Ribosomal_L27"/>
    <property type="match status" value="1"/>
</dbReference>
<accession>K0RT87</accession>
<dbReference type="PANTHER" id="PTHR15893">
    <property type="entry name" value="RIBOSOMAL PROTEIN L27"/>
    <property type="match status" value="1"/>
</dbReference>
<dbReference type="GO" id="GO:0003735">
    <property type="term" value="F:structural constituent of ribosome"/>
    <property type="evidence" value="ECO:0007669"/>
    <property type="project" value="InterPro"/>
</dbReference>
<name>K0RT87_THAOC</name>